<comment type="similarity">
    <text evidence="6">Belongs to the DEAD box helicase family. DDX51/DBP6 subfamily.</text>
</comment>
<evidence type="ECO:0000259" key="12">
    <source>
        <dbReference type="PROSITE" id="PS51194"/>
    </source>
</evidence>
<protein>
    <recommendedName>
        <fullName evidence="9">ATP-dependent RNA helicase</fullName>
        <ecNumber evidence="9">3.6.4.13</ecNumber>
    </recommendedName>
</protein>
<dbReference type="EC" id="3.6.4.13" evidence="9"/>
<evidence type="ECO:0000256" key="5">
    <source>
        <dbReference type="ARBA" id="ARBA00022884"/>
    </source>
</evidence>
<dbReference type="PROSITE" id="PS51194">
    <property type="entry name" value="HELICASE_CTER"/>
    <property type="match status" value="1"/>
</dbReference>
<evidence type="ECO:0000259" key="11">
    <source>
        <dbReference type="PROSITE" id="PS51192"/>
    </source>
</evidence>
<evidence type="ECO:0000313" key="13">
    <source>
        <dbReference type="EMBL" id="AFO97694.1"/>
    </source>
</evidence>
<dbReference type="FunFam" id="3.40.50.300:FF:001539">
    <property type="entry name" value="ATP-dependent RNA helicase DDX51"/>
    <property type="match status" value="1"/>
</dbReference>
<dbReference type="CDD" id="cd18787">
    <property type="entry name" value="SF2_C_DEAD"/>
    <property type="match status" value="1"/>
</dbReference>
<feature type="region of interest" description="Disordered" evidence="10">
    <location>
        <begin position="1"/>
        <end position="21"/>
    </location>
</feature>
<dbReference type="InterPro" id="IPR001650">
    <property type="entry name" value="Helicase_C-like"/>
</dbReference>
<reference evidence="13" key="1">
    <citation type="journal article" date="2014" name="Nature">
        <title>Elephant shark genome provides unique insights into gnathostome evolution.</title>
        <authorList>
            <consortium name="International Elephant Shark Genome Sequencing Consortium"/>
            <person name="Venkatesh B."/>
            <person name="Lee A.P."/>
            <person name="Ravi V."/>
            <person name="Maurya A.K."/>
            <person name="Lian M.M."/>
            <person name="Swann J.B."/>
            <person name="Ohta Y."/>
            <person name="Flajnik M.F."/>
            <person name="Sutoh Y."/>
            <person name="Kasahara M."/>
            <person name="Hoon S."/>
            <person name="Gangu V."/>
            <person name="Roy S.W."/>
            <person name="Irimia M."/>
            <person name="Korzh V."/>
            <person name="Kondrychyn I."/>
            <person name="Lim Z.W."/>
            <person name="Tay B.H."/>
            <person name="Tohari S."/>
            <person name="Kong K.W."/>
            <person name="Ho S."/>
            <person name="Lorente-Galdos B."/>
            <person name="Quilez J."/>
            <person name="Marques-Bonet T."/>
            <person name="Raney B.J."/>
            <person name="Ingham P.W."/>
            <person name="Tay A."/>
            <person name="Hillier L.W."/>
            <person name="Minx P."/>
            <person name="Boehm T."/>
            <person name="Wilson R.K."/>
            <person name="Brenner S."/>
            <person name="Warren W.C."/>
        </authorList>
    </citation>
    <scope>NUCLEOTIDE SEQUENCE</scope>
    <source>
        <tissue evidence="13">Testis</tissue>
    </source>
</reference>
<dbReference type="InterPro" id="IPR027417">
    <property type="entry name" value="P-loop_NTPase"/>
</dbReference>
<dbReference type="PANTHER" id="PTHR24031">
    <property type="entry name" value="RNA HELICASE"/>
    <property type="match status" value="1"/>
</dbReference>
<evidence type="ECO:0000256" key="7">
    <source>
        <dbReference type="ARBA" id="ARBA00047984"/>
    </source>
</evidence>
<evidence type="ECO:0000256" key="6">
    <source>
        <dbReference type="ARBA" id="ARBA00038200"/>
    </source>
</evidence>
<dbReference type="SUPFAM" id="SSF52540">
    <property type="entry name" value="P-loop containing nucleoside triphosphate hydrolases"/>
    <property type="match status" value="1"/>
</dbReference>
<keyword evidence="3 9" id="KW-0347">Helicase</keyword>
<organism evidence="13">
    <name type="scientific">Callorhinchus milii</name>
    <name type="common">Ghost shark</name>
    <dbReference type="NCBI Taxonomy" id="7868"/>
    <lineage>
        <taxon>Eukaryota</taxon>
        <taxon>Metazoa</taxon>
        <taxon>Chordata</taxon>
        <taxon>Craniata</taxon>
        <taxon>Vertebrata</taxon>
        <taxon>Chondrichthyes</taxon>
        <taxon>Holocephali</taxon>
        <taxon>Chimaeriformes</taxon>
        <taxon>Callorhinchidae</taxon>
        <taxon>Callorhinchus</taxon>
    </lineage>
</organism>
<dbReference type="InterPro" id="IPR011545">
    <property type="entry name" value="DEAD/DEAH_box_helicase_dom"/>
</dbReference>
<feature type="compositionally biased region" description="Basic residues" evidence="10">
    <location>
        <begin position="153"/>
        <end position="167"/>
    </location>
</feature>
<feature type="domain" description="Helicase ATP-binding" evidence="11">
    <location>
        <begin position="311"/>
        <end position="520"/>
    </location>
</feature>
<accession>V9KIG8</accession>
<evidence type="ECO:0000256" key="2">
    <source>
        <dbReference type="ARBA" id="ARBA00022801"/>
    </source>
</evidence>
<comment type="domain">
    <text evidence="9">The Q motif is unique to and characteristic of the DEAD box family of RNA helicases and controls ATP binding and hydrolysis.</text>
</comment>
<comment type="function">
    <text evidence="9">RNA helicase.</text>
</comment>
<evidence type="ECO:0000256" key="4">
    <source>
        <dbReference type="ARBA" id="ARBA00022840"/>
    </source>
</evidence>
<dbReference type="Pfam" id="PF00270">
    <property type="entry name" value="DEAD"/>
    <property type="match status" value="1"/>
</dbReference>
<keyword evidence="5 9" id="KW-0694">RNA-binding</keyword>
<proteinExistence type="evidence at transcript level"/>
<feature type="compositionally biased region" description="Basic and acidic residues" evidence="10">
    <location>
        <begin position="194"/>
        <end position="209"/>
    </location>
</feature>
<dbReference type="GO" id="GO:0003724">
    <property type="term" value="F:RNA helicase activity"/>
    <property type="evidence" value="ECO:0007669"/>
    <property type="project" value="UniProtKB-EC"/>
</dbReference>
<feature type="non-terminal residue" evidence="13">
    <location>
        <position position="1"/>
    </location>
</feature>
<dbReference type="Gene3D" id="3.40.50.300">
    <property type="entry name" value="P-loop containing nucleotide triphosphate hydrolases"/>
    <property type="match status" value="2"/>
</dbReference>
<feature type="compositionally biased region" description="Basic and acidic residues" evidence="10">
    <location>
        <begin position="168"/>
        <end position="177"/>
    </location>
</feature>
<dbReference type="GO" id="GO:0005524">
    <property type="term" value="F:ATP binding"/>
    <property type="evidence" value="ECO:0007669"/>
    <property type="project" value="UniProtKB-UniRule"/>
</dbReference>
<dbReference type="Pfam" id="PF00271">
    <property type="entry name" value="Helicase_C"/>
    <property type="match status" value="1"/>
</dbReference>
<evidence type="ECO:0000256" key="3">
    <source>
        <dbReference type="ARBA" id="ARBA00022806"/>
    </source>
</evidence>
<dbReference type="GO" id="GO:0016787">
    <property type="term" value="F:hydrolase activity"/>
    <property type="evidence" value="ECO:0007669"/>
    <property type="project" value="UniProtKB-KW"/>
</dbReference>
<comment type="function">
    <text evidence="8">ATP-binding RNA helicase involved in the biogenesis of 60S ribosomal subunits.</text>
</comment>
<name>V9KIG8_CALMI</name>
<keyword evidence="1 9" id="KW-0547">Nucleotide-binding</keyword>
<dbReference type="GO" id="GO:0003723">
    <property type="term" value="F:RNA binding"/>
    <property type="evidence" value="ECO:0007669"/>
    <property type="project" value="UniProtKB-UniRule"/>
</dbReference>
<dbReference type="EMBL" id="JW865177">
    <property type="protein sequence ID" value="AFO97694.1"/>
    <property type="molecule type" value="mRNA"/>
</dbReference>
<evidence type="ECO:0000256" key="1">
    <source>
        <dbReference type="ARBA" id="ARBA00022741"/>
    </source>
</evidence>
<evidence type="ECO:0000256" key="8">
    <source>
        <dbReference type="ARBA" id="ARBA00056648"/>
    </source>
</evidence>
<dbReference type="InterPro" id="IPR014001">
    <property type="entry name" value="Helicase_ATP-bd"/>
</dbReference>
<evidence type="ECO:0000256" key="10">
    <source>
        <dbReference type="SAM" id="MobiDB-lite"/>
    </source>
</evidence>
<dbReference type="SMART" id="SM00490">
    <property type="entry name" value="HELICc"/>
    <property type="match status" value="1"/>
</dbReference>
<evidence type="ECO:0000256" key="9">
    <source>
        <dbReference type="RuleBase" id="RU365068"/>
    </source>
</evidence>
<dbReference type="SMART" id="SM00487">
    <property type="entry name" value="DEXDc"/>
    <property type="match status" value="1"/>
</dbReference>
<dbReference type="AlphaFoldDB" id="V9KIG8"/>
<feature type="region of interest" description="Disordered" evidence="10">
    <location>
        <begin position="55"/>
        <end position="231"/>
    </location>
</feature>
<keyword evidence="4 9" id="KW-0067">ATP-binding</keyword>
<comment type="catalytic activity">
    <reaction evidence="7 9">
        <text>ATP + H2O = ADP + phosphate + H(+)</text>
        <dbReference type="Rhea" id="RHEA:13065"/>
        <dbReference type="ChEBI" id="CHEBI:15377"/>
        <dbReference type="ChEBI" id="CHEBI:15378"/>
        <dbReference type="ChEBI" id="CHEBI:30616"/>
        <dbReference type="ChEBI" id="CHEBI:43474"/>
        <dbReference type="ChEBI" id="CHEBI:456216"/>
        <dbReference type="EC" id="3.6.4.13"/>
    </reaction>
</comment>
<feature type="compositionally biased region" description="Polar residues" evidence="10">
    <location>
        <begin position="210"/>
        <end position="228"/>
    </location>
</feature>
<feature type="domain" description="Helicase C-terminal" evidence="12">
    <location>
        <begin position="552"/>
        <end position="714"/>
    </location>
</feature>
<feature type="compositionally biased region" description="Basic and acidic residues" evidence="10">
    <location>
        <begin position="117"/>
        <end position="126"/>
    </location>
</feature>
<dbReference type="PROSITE" id="PS51192">
    <property type="entry name" value="HELICASE_ATP_BIND_1"/>
    <property type="match status" value="1"/>
</dbReference>
<keyword evidence="2 9" id="KW-0378">Hydrolase</keyword>
<sequence>VGGALSHSHSGQRETEHVRPGNMALFTIRRFCGDEESVGDGDSETRARALLQRLHQQVRARQQPGVSPAAPGEAGGPRCGPVAGAHSQTTPRKREANDQTKSSGKRRRKTEYLLNDPQERGEETDGRALNCPEEGSKAPTAEQDNVKKELLSAKKRMSVGKERKKREKEKESVDKTLDPGTESDLTDTAVKQTDSPKKNGEMADPEHQQKSAANVHQSEENSAPQPSLTILGGFKKKPIQKVQRTLPQWLSNPMLVNRDIKQHLTPIEAVPGIHPKLLRKLQGNGIHFFFPVQAEVIPMVLESAKHGLMLGRGGYRPSDICVSAPTGSGKTLAFLIPVLQALMDRAVCRIRALVVLPTKELAQQVCKVFNVYADGTGVRVVLMAGQKSFAVEQTSLVEHTIEGYRSLVDIVVATPGRLVDHIARTPGFSLQHLRYLVIDEADTMIDSMHQDWLMQVVKAVYQADANLAAGKLFRRTEPGLCTAQSSTCVQMPLQKLLFSATLTPNPEKLQQLSLYQPQLFTSTYTAPGQCRPQSQGHHSVDQMEMKYTLPEGLTEFYVPCQLNKKPLIILYFMLRMRFRRVLCFTNSREASHRLYVLIRAFGGIEVAEFSSRLSPQERRKTLKMFEQGKLQLLISTDATARGIDIKEVMCVINYDAPQFIRTYIHRVGRTARAGKAGLAFTFLLHVQEERFLQMMKDAGSKELKKQLVKHENLTPLIPRYEESLLDLKRALKDEQRKLGK</sequence>
<dbReference type="CDD" id="cd17956">
    <property type="entry name" value="DEADc_DDX51"/>
    <property type="match status" value="1"/>
</dbReference>